<proteinExistence type="predicted"/>
<feature type="compositionally biased region" description="Basic and acidic residues" evidence="1">
    <location>
        <begin position="10"/>
        <end position="21"/>
    </location>
</feature>
<feature type="region of interest" description="Disordered" evidence="1">
    <location>
        <begin position="1"/>
        <end position="33"/>
    </location>
</feature>
<evidence type="ECO:0000256" key="1">
    <source>
        <dbReference type="SAM" id="MobiDB-lite"/>
    </source>
</evidence>
<dbReference type="RefSeq" id="WP_051902214.1">
    <property type="nucleotide sequence ID" value="NZ_BNEE01000003.1"/>
</dbReference>
<accession>A0A919LDA0</accession>
<evidence type="ECO:0000313" key="2">
    <source>
        <dbReference type="EMBL" id="GHI83132.1"/>
    </source>
</evidence>
<evidence type="ECO:0000313" key="3">
    <source>
        <dbReference type="Proteomes" id="UP000600026"/>
    </source>
</evidence>
<feature type="region of interest" description="Disordered" evidence="1">
    <location>
        <begin position="98"/>
        <end position="120"/>
    </location>
</feature>
<dbReference type="OrthoDB" id="3288058at2"/>
<reference evidence="2" key="1">
    <citation type="submission" date="2020-09" db="EMBL/GenBank/DDBJ databases">
        <title>Whole genome shotgun sequence of Streptomyces xanthophaeus NBRC 12829.</title>
        <authorList>
            <person name="Komaki H."/>
            <person name="Tamura T."/>
        </authorList>
    </citation>
    <scope>NUCLEOTIDE SEQUENCE</scope>
    <source>
        <strain evidence="2">NBRC 12829</strain>
    </source>
</reference>
<dbReference type="Proteomes" id="UP000600026">
    <property type="component" value="Unassembled WGS sequence"/>
</dbReference>
<protein>
    <submittedName>
        <fullName evidence="2">Uncharacterized protein</fullName>
    </submittedName>
</protein>
<dbReference type="AlphaFoldDB" id="A0A919LDA0"/>
<sequence>MWPWHRRRDRATAETEPDAVRSRPQAQAQEVDPWQDWLSRSPEALAVRQWWADAAEQSVQLGEDGYRERLGELLSRLSPRDFAALGFGCTRRIDRSCREPQTCSQDPAPQPATDGRTRREGPVAGACNGFWDCSSRYGIRAAFTADDRHLAVTVHGSWSQVMLWVDGIRVETPNPLEEIGYWVGDRFYVTETAAPDDHPLQGHVGMGAIAILSVVIRDVTTATTHIMDPEPHEDWSCPVAVLRDGRWRLYPTLEARDTDRPDRTLTLPS</sequence>
<gene>
    <name evidence="2" type="ORF">Sxan_04960</name>
</gene>
<dbReference type="EMBL" id="BNEE01000003">
    <property type="protein sequence ID" value="GHI83132.1"/>
    <property type="molecule type" value="Genomic_DNA"/>
</dbReference>
<keyword evidence="3" id="KW-1185">Reference proteome</keyword>
<organism evidence="2 3">
    <name type="scientific">Streptomyces xanthophaeus</name>
    <dbReference type="NCBI Taxonomy" id="67385"/>
    <lineage>
        <taxon>Bacteria</taxon>
        <taxon>Bacillati</taxon>
        <taxon>Actinomycetota</taxon>
        <taxon>Actinomycetes</taxon>
        <taxon>Kitasatosporales</taxon>
        <taxon>Streptomycetaceae</taxon>
        <taxon>Streptomyces</taxon>
    </lineage>
</organism>
<name>A0A919LDA0_9ACTN</name>
<comment type="caution">
    <text evidence="2">The sequence shown here is derived from an EMBL/GenBank/DDBJ whole genome shotgun (WGS) entry which is preliminary data.</text>
</comment>